<feature type="compositionally biased region" description="Low complexity" evidence="1">
    <location>
        <begin position="169"/>
        <end position="180"/>
    </location>
</feature>
<comment type="caution">
    <text evidence="2">The sequence shown here is derived from an EMBL/GenBank/DDBJ whole genome shotgun (WGS) entry which is preliminary data.</text>
</comment>
<dbReference type="AlphaFoldDB" id="A0A8X8Y0H5"/>
<name>A0A8X8Y0H5_SALSN</name>
<evidence type="ECO:0000313" key="2">
    <source>
        <dbReference type="EMBL" id="KAG6421430.1"/>
    </source>
</evidence>
<dbReference type="EMBL" id="PNBA02000006">
    <property type="protein sequence ID" value="KAG6421430.1"/>
    <property type="molecule type" value="Genomic_DNA"/>
</dbReference>
<proteinExistence type="predicted"/>
<sequence>MGGRLDKNQVMGVLGAMLLGSNSMAASTSNQIHDAKWKTLRHSTPSMAAAVLGSDYRPSVVSCCPPQVVREEEILIATLKELTANGWKCDNGYRAGYLTRIKEVIKQRPKCKVHEEQGLASNRRLEIGDIPRRSLPPSVLPEMMDESQSTTEGDGAGAGSNSGAGTGSNSGAWAGSGSEAQVGSGSGAGTGAGSGSGAAPGLGQGHVLLLWQL</sequence>
<reference evidence="2" key="1">
    <citation type="submission" date="2018-01" db="EMBL/GenBank/DDBJ databases">
        <authorList>
            <person name="Mao J.F."/>
        </authorList>
    </citation>
    <scope>NUCLEOTIDE SEQUENCE</scope>
    <source>
        <strain evidence="2">Huo1</strain>
        <tissue evidence="2">Leaf</tissue>
    </source>
</reference>
<accession>A0A8X8Y0H5</accession>
<feature type="compositionally biased region" description="Gly residues" evidence="1">
    <location>
        <begin position="154"/>
        <end position="168"/>
    </location>
</feature>
<evidence type="ECO:0000256" key="1">
    <source>
        <dbReference type="SAM" id="MobiDB-lite"/>
    </source>
</evidence>
<keyword evidence="3" id="KW-1185">Reference proteome</keyword>
<reference evidence="2" key="2">
    <citation type="submission" date="2020-08" db="EMBL/GenBank/DDBJ databases">
        <title>Plant Genome Project.</title>
        <authorList>
            <person name="Zhang R.-G."/>
        </authorList>
    </citation>
    <scope>NUCLEOTIDE SEQUENCE</scope>
    <source>
        <strain evidence="2">Huo1</strain>
        <tissue evidence="2">Leaf</tissue>
    </source>
</reference>
<feature type="region of interest" description="Disordered" evidence="1">
    <location>
        <begin position="124"/>
        <end position="204"/>
    </location>
</feature>
<evidence type="ECO:0000313" key="3">
    <source>
        <dbReference type="Proteomes" id="UP000298416"/>
    </source>
</evidence>
<gene>
    <name evidence="2" type="ORF">SASPL_117982</name>
</gene>
<organism evidence="2">
    <name type="scientific">Salvia splendens</name>
    <name type="common">Scarlet sage</name>
    <dbReference type="NCBI Taxonomy" id="180675"/>
    <lineage>
        <taxon>Eukaryota</taxon>
        <taxon>Viridiplantae</taxon>
        <taxon>Streptophyta</taxon>
        <taxon>Embryophyta</taxon>
        <taxon>Tracheophyta</taxon>
        <taxon>Spermatophyta</taxon>
        <taxon>Magnoliopsida</taxon>
        <taxon>eudicotyledons</taxon>
        <taxon>Gunneridae</taxon>
        <taxon>Pentapetalae</taxon>
        <taxon>asterids</taxon>
        <taxon>lamiids</taxon>
        <taxon>Lamiales</taxon>
        <taxon>Lamiaceae</taxon>
        <taxon>Nepetoideae</taxon>
        <taxon>Mentheae</taxon>
        <taxon>Salviinae</taxon>
        <taxon>Salvia</taxon>
        <taxon>Salvia subgen. Calosphace</taxon>
        <taxon>core Calosphace</taxon>
    </lineage>
</organism>
<feature type="compositionally biased region" description="Gly residues" evidence="1">
    <location>
        <begin position="184"/>
        <end position="204"/>
    </location>
</feature>
<dbReference type="Proteomes" id="UP000298416">
    <property type="component" value="Unassembled WGS sequence"/>
</dbReference>
<protein>
    <submittedName>
        <fullName evidence="2">Uncharacterized protein</fullName>
    </submittedName>
</protein>